<feature type="compositionally biased region" description="Basic and acidic residues" evidence="4">
    <location>
        <begin position="374"/>
        <end position="398"/>
    </location>
</feature>
<reference evidence="6 7" key="1">
    <citation type="submission" date="2020-04" db="EMBL/GenBank/DDBJ databases">
        <title>MicrobeNet Type strains.</title>
        <authorList>
            <person name="Nicholson A.C."/>
        </authorList>
    </citation>
    <scope>NUCLEOTIDE SEQUENCE [LARGE SCALE GENOMIC DNA]</scope>
    <source>
        <strain evidence="6 7">DSM 40738</strain>
    </source>
</reference>
<feature type="region of interest" description="Disordered" evidence="4">
    <location>
        <begin position="749"/>
        <end position="808"/>
    </location>
</feature>
<accession>A0AA44DDA4</accession>
<keyword evidence="6" id="KW-0808">Transferase</keyword>
<dbReference type="Pfam" id="PF07714">
    <property type="entry name" value="PK_Tyr_Ser-Thr"/>
    <property type="match status" value="1"/>
</dbReference>
<feature type="region of interest" description="Disordered" evidence="4">
    <location>
        <begin position="339"/>
        <end position="518"/>
    </location>
</feature>
<dbReference type="RefSeq" id="WP_168438298.1">
    <property type="nucleotide sequence ID" value="NZ_JAAXOU010000054.1"/>
</dbReference>
<feature type="region of interest" description="Disordered" evidence="4">
    <location>
        <begin position="645"/>
        <end position="720"/>
    </location>
</feature>
<dbReference type="InterPro" id="IPR011009">
    <property type="entry name" value="Kinase-like_dom_sf"/>
</dbReference>
<evidence type="ECO:0000256" key="3">
    <source>
        <dbReference type="ARBA" id="ARBA00022840"/>
    </source>
</evidence>
<dbReference type="Gene3D" id="3.30.200.20">
    <property type="entry name" value="Phosphorylase Kinase, domain 1"/>
    <property type="match status" value="1"/>
</dbReference>
<feature type="compositionally biased region" description="Pro residues" evidence="4">
    <location>
        <begin position="312"/>
        <end position="321"/>
    </location>
</feature>
<dbReference type="GO" id="GO:0005524">
    <property type="term" value="F:ATP binding"/>
    <property type="evidence" value="ECO:0007669"/>
    <property type="project" value="UniProtKB-KW"/>
</dbReference>
<evidence type="ECO:0000313" key="7">
    <source>
        <dbReference type="Proteomes" id="UP000570003"/>
    </source>
</evidence>
<dbReference type="Proteomes" id="UP000570003">
    <property type="component" value="Unassembled WGS sequence"/>
</dbReference>
<evidence type="ECO:0000256" key="2">
    <source>
        <dbReference type="ARBA" id="ARBA00022741"/>
    </source>
</evidence>
<evidence type="ECO:0000313" key="6">
    <source>
        <dbReference type="EMBL" id="NKY14066.1"/>
    </source>
</evidence>
<comment type="caution">
    <text evidence="6">The sequence shown here is derived from an EMBL/GenBank/DDBJ whole genome shotgun (WGS) entry which is preliminary data.</text>
</comment>
<sequence>MDDYAGRVLADRYRLPLAPYGEEGDGGAYGPVETRAFDTYSGQEVMVRQLPLPETVDAEVVDADGTQDRPHGHAPRHTAVRAAPDPAVRRAVEAVQAVARIPDHPRLDQVFDVFTEDGSLWIVSELIDARPLAALVRDEPLGPYRAAEIASDVLTALRALHAHGWTHRNVTERTVLVCDDGRVVLSGLATGAAEEALCGYAPVPLPDDGDAPSPEGEDGPYGEGHDGGEAEPYANGPGGRDDAGYGEYAGYDDRAEDGGYGDRAGYAEYDDRAEYDDEAETVTGHVRAYGEGDAYGAPRGAVRGAPRAVEPAPLPPGPPALPSGYEPQYVAQVADRIADDGDDADEDDGTARYGVHDPYGAHNPYGSRGPHSAHGPDDPYGTRDTYGTHEPYETRDPYGPDAPYDPYDSDDVHDEGAVHDDGAVHGDGDDEDRPLRALPTGTWRDGPVPTDGGSPYENVASYGSVAPYGDARAGLGADSRRLPRPPHPGPGTEADPGPGTDRDRATGADGGPAAAVYRGPTTPLAAERARQARIAVVGAVTERWAPEQAGPVHGTWRLAPPIGPATDLWALGALLFRVLQGHAPYPEDSAAELVQMVCSEPPAFAEECGPLRPVVESLLRQDPTERPDFEELRGWLRSLVRSAPEPGAGASAVPVPPADATRLPIIRRRGDLVRRRRTRSRAQAPASTPVSPPTSTPAAPAAARHRRAKAAQPRSGGSPRALGRTLLLVVMLGLTASVAYAVAFMPGAGTQDRSQQPTGTARPTASVPPGQVPPGQVEPMPQSPAPGGPAPSSNAGTPTAPALPEGYVVREDPEGFRIGVDRTWRRSPINDIGQVRYSDGDYTLIVVPGRDTVRTAGADPLEYQRGKERELQPWRDSTWATATGLRRVDVGRQAMAEGQFTWQDANGRQVYVRNLALLVGDRYHVIQVIGPESERDKVTEIYEQATKAYHATR</sequence>
<dbReference type="EMBL" id="JAAXOU010000054">
    <property type="protein sequence ID" value="NKY14066.1"/>
    <property type="molecule type" value="Genomic_DNA"/>
</dbReference>
<evidence type="ECO:0000259" key="5">
    <source>
        <dbReference type="PROSITE" id="PS50011"/>
    </source>
</evidence>
<dbReference type="PANTHER" id="PTHR45832:SF22">
    <property type="entry name" value="SERINE_THREONINE-PROTEIN KINASE SAMKA-RELATED"/>
    <property type="match status" value="1"/>
</dbReference>
<keyword evidence="2" id="KW-0547">Nucleotide-binding</keyword>
<dbReference type="InterPro" id="IPR000719">
    <property type="entry name" value="Prot_kinase_dom"/>
</dbReference>
<dbReference type="PROSITE" id="PS50011">
    <property type="entry name" value="PROTEIN_KINASE_DOM"/>
    <property type="match status" value="1"/>
</dbReference>
<protein>
    <submittedName>
        <fullName evidence="6">Protein kinase</fullName>
    </submittedName>
</protein>
<feature type="region of interest" description="Disordered" evidence="4">
    <location>
        <begin position="200"/>
        <end position="265"/>
    </location>
</feature>
<keyword evidence="3" id="KW-0067">ATP-binding</keyword>
<dbReference type="Gene3D" id="1.10.510.10">
    <property type="entry name" value="Transferase(Phosphotransferase) domain 1"/>
    <property type="match status" value="2"/>
</dbReference>
<dbReference type="SMART" id="SM00220">
    <property type="entry name" value="S_TKc"/>
    <property type="match status" value="1"/>
</dbReference>
<feature type="region of interest" description="Disordered" evidence="4">
    <location>
        <begin position="306"/>
        <end position="325"/>
    </location>
</feature>
<feature type="compositionally biased region" description="Acidic residues" evidence="4">
    <location>
        <begin position="207"/>
        <end position="220"/>
    </location>
</feature>
<keyword evidence="7" id="KW-1185">Reference proteome</keyword>
<dbReference type="SUPFAM" id="SSF56112">
    <property type="entry name" value="Protein kinase-like (PK-like)"/>
    <property type="match status" value="1"/>
</dbReference>
<dbReference type="InterPro" id="IPR051931">
    <property type="entry name" value="PAK3-like"/>
</dbReference>
<feature type="domain" description="Protein kinase" evidence="5">
    <location>
        <begin position="18"/>
        <end position="636"/>
    </location>
</feature>
<keyword evidence="6" id="KW-0418">Kinase</keyword>
<dbReference type="GO" id="GO:0004672">
    <property type="term" value="F:protein kinase activity"/>
    <property type="evidence" value="ECO:0007669"/>
    <property type="project" value="InterPro"/>
</dbReference>
<feature type="compositionally biased region" description="Polar residues" evidence="4">
    <location>
        <begin position="751"/>
        <end position="763"/>
    </location>
</feature>
<dbReference type="PANTHER" id="PTHR45832">
    <property type="entry name" value="SERINE/THREONINE-PROTEIN KINASE SAMKA-RELATED-RELATED"/>
    <property type="match status" value="1"/>
</dbReference>
<feature type="compositionally biased region" description="Basic and acidic residues" evidence="4">
    <location>
        <begin position="414"/>
        <end position="427"/>
    </location>
</feature>
<evidence type="ECO:0000256" key="4">
    <source>
        <dbReference type="SAM" id="MobiDB-lite"/>
    </source>
</evidence>
<organism evidence="6 7">
    <name type="scientific">Streptomyces somaliensis (strain ATCC 33201 / DSM 40738 / JCM 12659 / KCTC 9044 / NCTC 11332 / NRRL B-12077 / IP 733)</name>
    <dbReference type="NCBI Taxonomy" id="1134445"/>
    <lineage>
        <taxon>Bacteria</taxon>
        <taxon>Bacillati</taxon>
        <taxon>Actinomycetota</taxon>
        <taxon>Actinomycetes</taxon>
        <taxon>Kitasatosporales</taxon>
        <taxon>Streptomycetaceae</taxon>
        <taxon>Streptomyces</taxon>
    </lineage>
</organism>
<comment type="similarity">
    <text evidence="1">Belongs to the protein kinase superfamily. STE Ser/Thr protein kinase family. STE20 subfamily.</text>
</comment>
<feature type="compositionally biased region" description="Low complexity" evidence="4">
    <location>
        <begin position="767"/>
        <end position="780"/>
    </location>
</feature>
<proteinExistence type="inferred from homology"/>
<dbReference type="AlphaFoldDB" id="A0AA44DDA4"/>
<evidence type="ECO:0000256" key="1">
    <source>
        <dbReference type="ARBA" id="ARBA00008874"/>
    </source>
</evidence>
<gene>
    <name evidence="6" type="ORF">HGA06_07805</name>
</gene>
<dbReference type="InterPro" id="IPR001245">
    <property type="entry name" value="Ser-Thr/Tyr_kinase_cat_dom"/>
</dbReference>
<name>A0AA44DDA4_STRE0</name>